<gene>
    <name evidence="2" type="ORF">ALC53_03138</name>
</gene>
<sequence>MIHIRTRVSVPQIQNLDRSEASGGPRCRIFSPTSASSPVEPVRYTTDSRRRMAVYYGARNRPVEWYRRNFRKRPAGATFLQHVWEPSPELAYENEDDRVQGATIVGGLNGEPGWLPWRNQEKPRLW</sequence>
<accession>A0A195BR86</accession>
<dbReference type="EMBL" id="KQ976424">
    <property type="protein sequence ID" value="KYM88653.1"/>
    <property type="molecule type" value="Genomic_DNA"/>
</dbReference>
<evidence type="ECO:0000256" key="1">
    <source>
        <dbReference type="SAM" id="MobiDB-lite"/>
    </source>
</evidence>
<organism evidence="2 3">
    <name type="scientific">Atta colombica</name>
    <dbReference type="NCBI Taxonomy" id="520822"/>
    <lineage>
        <taxon>Eukaryota</taxon>
        <taxon>Metazoa</taxon>
        <taxon>Ecdysozoa</taxon>
        <taxon>Arthropoda</taxon>
        <taxon>Hexapoda</taxon>
        <taxon>Insecta</taxon>
        <taxon>Pterygota</taxon>
        <taxon>Neoptera</taxon>
        <taxon>Endopterygota</taxon>
        <taxon>Hymenoptera</taxon>
        <taxon>Apocrita</taxon>
        <taxon>Aculeata</taxon>
        <taxon>Formicoidea</taxon>
        <taxon>Formicidae</taxon>
        <taxon>Myrmicinae</taxon>
        <taxon>Atta</taxon>
    </lineage>
</organism>
<dbReference type="AlphaFoldDB" id="A0A195BR86"/>
<name>A0A195BR86_9HYME</name>
<proteinExistence type="predicted"/>
<feature type="region of interest" description="Disordered" evidence="1">
    <location>
        <begin position="17"/>
        <end position="42"/>
    </location>
</feature>
<keyword evidence="3" id="KW-1185">Reference proteome</keyword>
<protein>
    <submittedName>
        <fullName evidence="2">Uncharacterized protein</fullName>
    </submittedName>
</protein>
<evidence type="ECO:0000313" key="2">
    <source>
        <dbReference type="EMBL" id="KYM88653.1"/>
    </source>
</evidence>
<dbReference type="Proteomes" id="UP000078540">
    <property type="component" value="Unassembled WGS sequence"/>
</dbReference>
<reference evidence="2 3" key="1">
    <citation type="submission" date="2015-09" db="EMBL/GenBank/DDBJ databases">
        <title>Atta colombica WGS genome.</title>
        <authorList>
            <person name="Nygaard S."/>
            <person name="Hu H."/>
            <person name="Boomsma J."/>
            <person name="Zhang G."/>
        </authorList>
    </citation>
    <scope>NUCLEOTIDE SEQUENCE [LARGE SCALE GENOMIC DNA]</scope>
    <source>
        <strain evidence="2">Treedump-2</strain>
        <tissue evidence="2">Whole body</tissue>
    </source>
</reference>
<evidence type="ECO:0000313" key="3">
    <source>
        <dbReference type="Proteomes" id="UP000078540"/>
    </source>
</evidence>